<dbReference type="Pfam" id="PF17336">
    <property type="entry name" value="DUF5368"/>
    <property type="match status" value="1"/>
</dbReference>
<dbReference type="InterPro" id="IPR035308">
    <property type="entry name" value="DUF5368"/>
</dbReference>
<dbReference type="RefSeq" id="WP_109838891.1">
    <property type="nucleotide sequence ID" value="NZ_QGKM01000056.1"/>
</dbReference>
<feature type="transmembrane region" description="Helical" evidence="1">
    <location>
        <begin position="53"/>
        <end position="74"/>
    </location>
</feature>
<dbReference type="AlphaFoldDB" id="A0A317CE05"/>
<evidence type="ECO:0000313" key="2">
    <source>
        <dbReference type="EMBL" id="PWQ94362.1"/>
    </source>
</evidence>
<keyword evidence="1" id="KW-0812">Transmembrane</keyword>
<keyword evidence="1" id="KW-0472">Membrane</keyword>
<dbReference type="OrthoDB" id="7362481at2"/>
<keyword evidence="3" id="KW-1185">Reference proteome</keyword>
<keyword evidence="1" id="KW-1133">Transmembrane helix</keyword>
<evidence type="ECO:0000313" key="3">
    <source>
        <dbReference type="Proteomes" id="UP000245539"/>
    </source>
</evidence>
<accession>A0A317CE05</accession>
<organism evidence="2 3">
    <name type="scientific">Leucothrix pacifica</name>
    <dbReference type="NCBI Taxonomy" id="1247513"/>
    <lineage>
        <taxon>Bacteria</taxon>
        <taxon>Pseudomonadati</taxon>
        <taxon>Pseudomonadota</taxon>
        <taxon>Gammaproteobacteria</taxon>
        <taxon>Thiotrichales</taxon>
        <taxon>Thiotrichaceae</taxon>
        <taxon>Leucothrix</taxon>
    </lineage>
</organism>
<feature type="transmembrane region" description="Helical" evidence="1">
    <location>
        <begin position="20"/>
        <end position="41"/>
    </location>
</feature>
<feature type="transmembrane region" description="Helical" evidence="1">
    <location>
        <begin position="86"/>
        <end position="107"/>
    </location>
</feature>
<protein>
    <recommendedName>
        <fullName evidence="4">DUF5368 domain-containing protein</fullName>
    </recommendedName>
</protein>
<name>A0A317CE05_9GAMM</name>
<dbReference type="EMBL" id="QGKM01000056">
    <property type="protein sequence ID" value="PWQ94362.1"/>
    <property type="molecule type" value="Genomic_DNA"/>
</dbReference>
<gene>
    <name evidence="2" type="ORF">DKW60_17155</name>
</gene>
<dbReference type="Proteomes" id="UP000245539">
    <property type="component" value="Unassembled WGS sequence"/>
</dbReference>
<evidence type="ECO:0000256" key="1">
    <source>
        <dbReference type="SAM" id="Phobius"/>
    </source>
</evidence>
<reference evidence="2 3" key="1">
    <citation type="submission" date="2018-05" db="EMBL/GenBank/DDBJ databases">
        <title>Leucothrix arctica sp. nov., isolated from Arctic seawater.</title>
        <authorList>
            <person name="Choi A."/>
            <person name="Baek K."/>
        </authorList>
    </citation>
    <scope>NUCLEOTIDE SEQUENCE [LARGE SCALE GENOMIC DNA]</scope>
    <source>
        <strain evidence="2 3">JCM 18388</strain>
    </source>
</reference>
<comment type="caution">
    <text evidence="2">The sequence shown here is derived from an EMBL/GenBank/DDBJ whole genome shotgun (WGS) entry which is preliminary data.</text>
</comment>
<proteinExistence type="predicted"/>
<evidence type="ECO:0008006" key="4">
    <source>
        <dbReference type="Google" id="ProtNLM"/>
    </source>
</evidence>
<sequence length="116" mass="12607">MNELTLSTLLAVFEEMFGRHLFWGLVIACTIIAFLFIYVIIRDNKIEAKRLVRAELWAPVGAAIGIAFVFFITSSNFADIGGPIDVIVLILIAVAGAVGMTILAYIVQSLSSSQKS</sequence>